<protein>
    <submittedName>
        <fullName evidence="1">Flagellar protein FlaG</fullName>
    </submittedName>
</protein>
<evidence type="ECO:0000313" key="2">
    <source>
        <dbReference type="Proteomes" id="UP000823485"/>
    </source>
</evidence>
<keyword evidence="1" id="KW-0282">Flagellum</keyword>
<keyword evidence="1" id="KW-0966">Cell projection</keyword>
<reference evidence="1 2" key="1">
    <citation type="submission" date="2021-01" db="EMBL/GenBank/DDBJ databases">
        <title>Genomic Encyclopedia of Type Strains, Phase IV (KMG-IV): sequencing the most valuable type-strain genomes for metagenomic binning, comparative biology and taxonomic classification.</title>
        <authorList>
            <person name="Goeker M."/>
        </authorList>
    </citation>
    <scope>NUCLEOTIDE SEQUENCE [LARGE SCALE GENOMIC DNA]</scope>
    <source>
        <strain evidence="1 2">DSM 105453</strain>
    </source>
</reference>
<dbReference type="Pfam" id="PF03646">
    <property type="entry name" value="FlaG"/>
    <property type="match status" value="1"/>
</dbReference>
<accession>A0ABS2R3J2</accession>
<sequence length="116" mass="13159">MVGSVEGRLAADEMIVAFSRQKIVTESMQRGEQSSKTSKIESKARLEKAMSYANDLLEQSTQTYLKYELHEQLNQFYVKIVNQETDEVIREIPPKKLLDMFASIASSLGLIVDTKL</sequence>
<organism evidence="1 2">
    <name type="scientific">Siminovitchia thermophila</name>
    <dbReference type="NCBI Taxonomy" id="1245522"/>
    <lineage>
        <taxon>Bacteria</taxon>
        <taxon>Bacillati</taxon>
        <taxon>Bacillota</taxon>
        <taxon>Bacilli</taxon>
        <taxon>Bacillales</taxon>
        <taxon>Bacillaceae</taxon>
        <taxon>Siminovitchia</taxon>
    </lineage>
</organism>
<dbReference type="InterPro" id="IPR035924">
    <property type="entry name" value="FlaG-like_sf"/>
</dbReference>
<comment type="caution">
    <text evidence="1">The sequence shown here is derived from an EMBL/GenBank/DDBJ whole genome shotgun (WGS) entry which is preliminary data.</text>
</comment>
<dbReference type="Gene3D" id="3.30.160.170">
    <property type="entry name" value="FlaG-like"/>
    <property type="match status" value="1"/>
</dbReference>
<dbReference type="PANTHER" id="PTHR37166">
    <property type="entry name" value="PROTEIN FLAG"/>
    <property type="match status" value="1"/>
</dbReference>
<dbReference type="EMBL" id="JAFBFH010000005">
    <property type="protein sequence ID" value="MBM7714203.1"/>
    <property type="molecule type" value="Genomic_DNA"/>
</dbReference>
<dbReference type="PANTHER" id="PTHR37166:SF1">
    <property type="entry name" value="PROTEIN FLAG"/>
    <property type="match status" value="1"/>
</dbReference>
<gene>
    <name evidence="1" type="ORF">JOC94_001175</name>
</gene>
<name>A0ABS2R3J2_9BACI</name>
<dbReference type="Proteomes" id="UP000823485">
    <property type="component" value="Unassembled WGS sequence"/>
</dbReference>
<dbReference type="SUPFAM" id="SSF160214">
    <property type="entry name" value="FlaG-like"/>
    <property type="match status" value="1"/>
</dbReference>
<dbReference type="InterPro" id="IPR005186">
    <property type="entry name" value="FlaG"/>
</dbReference>
<evidence type="ECO:0000313" key="1">
    <source>
        <dbReference type="EMBL" id="MBM7714203.1"/>
    </source>
</evidence>
<dbReference type="RefSeq" id="WP_077111628.1">
    <property type="nucleotide sequence ID" value="NZ_JAFBFH010000005.1"/>
</dbReference>
<keyword evidence="1" id="KW-0969">Cilium</keyword>
<proteinExistence type="predicted"/>
<keyword evidence="2" id="KW-1185">Reference proteome</keyword>